<dbReference type="Pfam" id="PF13193">
    <property type="entry name" value="AMP-binding_C"/>
    <property type="match status" value="1"/>
</dbReference>
<organism evidence="7 8">
    <name type="scientific">Alicyclobacillus fodiniaquatilis</name>
    <dbReference type="NCBI Taxonomy" id="1661150"/>
    <lineage>
        <taxon>Bacteria</taxon>
        <taxon>Bacillati</taxon>
        <taxon>Bacillota</taxon>
        <taxon>Bacilli</taxon>
        <taxon>Bacillales</taxon>
        <taxon>Alicyclobacillaceae</taxon>
        <taxon>Alicyclobacillus</taxon>
    </lineage>
</organism>
<dbReference type="GO" id="GO:0016874">
    <property type="term" value="F:ligase activity"/>
    <property type="evidence" value="ECO:0007669"/>
    <property type="project" value="UniProtKB-KW"/>
</dbReference>
<evidence type="ECO:0000313" key="7">
    <source>
        <dbReference type="EMBL" id="MFD1673254.1"/>
    </source>
</evidence>
<evidence type="ECO:0000313" key="8">
    <source>
        <dbReference type="Proteomes" id="UP001597079"/>
    </source>
</evidence>
<dbReference type="PANTHER" id="PTHR43859:SF4">
    <property type="entry name" value="BUTANOATE--COA LIGASE AAE1-RELATED"/>
    <property type="match status" value="1"/>
</dbReference>
<dbReference type="InterPro" id="IPR045851">
    <property type="entry name" value="AMP-bd_C_sf"/>
</dbReference>
<evidence type="ECO:0000259" key="5">
    <source>
        <dbReference type="Pfam" id="PF00501"/>
    </source>
</evidence>
<dbReference type="Pfam" id="PF00501">
    <property type="entry name" value="AMP-binding"/>
    <property type="match status" value="1"/>
</dbReference>
<keyword evidence="3" id="KW-0276">Fatty acid metabolism</keyword>
<dbReference type="Gene3D" id="3.40.50.12780">
    <property type="entry name" value="N-terminal domain of ligase-like"/>
    <property type="match status" value="1"/>
</dbReference>
<protein>
    <submittedName>
        <fullName evidence="7">Long-chain fatty acid--CoA ligase</fullName>
    </submittedName>
</protein>
<gene>
    <name evidence="7" type="ORF">ACFSB2_00775</name>
</gene>
<dbReference type="PANTHER" id="PTHR43859">
    <property type="entry name" value="ACYL-ACTIVATING ENZYME"/>
    <property type="match status" value="1"/>
</dbReference>
<reference evidence="8" key="1">
    <citation type="journal article" date="2019" name="Int. J. Syst. Evol. Microbiol.">
        <title>The Global Catalogue of Microorganisms (GCM) 10K type strain sequencing project: providing services to taxonomists for standard genome sequencing and annotation.</title>
        <authorList>
            <consortium name="The Broad Institute Genomics Platform"/>
            <consortium name="The Broad Institute Genome Sequencing Center for Infectious Disease"/>
            <person name="Wu L."/>
            <person name="Ma J."/>
        </authorList>
    </citation>
    <scope>NUCLEOTIDE SEQUENCE [LARGE SCALE GENOMIC DNA]</scope>
    <source>
        <strain evidence="8">CGMCC 1.12286</strain>
    </source>
</reference>
<dbReference type="CDD" id="cd12119">
    <property type="entry name" value="ttLC_FACS_AlkK_like"/>
    <property type="match status" value="1"/>
</dbReference>
<dbReference type="InterPro" id="IPR042099">
    <property type="entry name" value="ANL_N_sf"/>
</dbReference>
<dbReference type="InterPro" id="IPR025110">
    <property type="entry name" value="AMP-bd_C"/>
</dbReference>
<dbReference type="SUPFAM" id="SSF56801">
    <property type="entry name" value="Acetyl-CoA synthetase-like"/>
    <property type="match status" value="1"/>
</dbReference>
<dbReference type="NCBIfam" id="NF004837">
    <property type="entry name" value="PRK06187.1"/>
    <property type="match status" value="1"/>
</dbReference>
<dbReference type="InterPro" id="IPR000873">
    <property type="entry name" value="AMP-dep_synth/lig_dom"/>
</dbReference>
<dbReference type="EMBL" id="JBHUCX010000004">
    <property type="protein sequence ID" value="MFD1673254.1"/>
    <property type="molecule type" value="Genomic_DNA"/>
</dbReference>
<dbReference type="Proteomes" id="UP001597079">
    <property type="component" value="Unassembled WGS sequence"/>
</dbReference>
<dbReference type="Gene3D" id="3.30.300.30">
    <property type="match status" value="1"/>
</dbReference>
<keyword evidence="8" id="KW-1185">Reference proteome</keyword>
<evidence type="ECO:0000256" key="1">
    <source>
        <dbReference type="ARBA" id="ARBA00006432"/>
    </source>
</evidence>
<sequence>MKDFPLLLKSVLYRATTVFSDQEIVTKTGAKMKRYTYLEMAARIAQLAHALDEWGIEPGTHVASFAWNHHRHLELYFAVPCSGRVLHTVNIRLSAEQIVHTINHARDKILFIDEDLVPLFAPLAANLHTVERYVILTDSLTVDVPLPNAISYEAFLQGHATTYEFPDFDEHTPAILGYTSATTGEPKGVIYSHRGLYLHCLSCMTGMLAVDERDVTMPIVPMFHVNAWGRPYTEIWAGAKLVMPGVRPTPADLADLIQQQKVTFSAGVPTVWMGVLEHVRAHREDYDFSHVRLLLSGGAALSQSLTKAYQEELGVTLFQGYGQTETSPVSFVNYPKKRYAALQGDEVYDIRAKTGLLVPGLEMKLVDEAGNTVPHDGVTRGELLLRGPWVIDSYYQAPEETKAAFLDGWFRTGDIATVDEDGYMQIVDRTKDLIKSGGEWISSVDLENVLMSHPDVVEAAVIGVPDEKWQERPLACVVVRADKREHVTSEVLRAYLVEKVAKFWVPDTFVFVDEIPKTSVGKFAKKQLRAQYRSDLH</sequence>
<feature type="domain" description="AMP-dependent synthetase/ligase" evidence="5">
    <location>
        <begin position="21"/>
        <end position="395"/>
    </location>
</feature>
<name>A0ABW4JC08_9BACL</name>
<proteinExistence type="inferred from homology"/>
<accession>A0ABW4JC08</accession>
<feature type="domain" description="AMP-binding enzyme C-terminal" evidence="6">
    <location>
        <begin position="446"/>
        <end position="522"/>
    </location>
</feature>
<evidence type="ECO:0000256" key="3">
    <source>
        <dbReference type="ARBA" id="ARBA00022832"/>
    </source>
</evidence>
<keyword evidence="2 7" id="KW-0436">Ligase</keyword>
<evidence type="ECO:0000256" key="2">
    <source>
        <dbReference type="ARBA" id="ARBA00022598"/>
    </source>
</evidence>
<evidence type="ECO:0000256" key="4">
    <source>
        <dbReference type="ARBA" id="ARBA00023098"/>
    </source>
</evidence>
<dbReference type="RefSeq" id="WP_377940613.1">
    <property type="nucleotide sequence ID" value="NZ_JBHUCX010000004.1"/>
</dbReference>
<comment type="caution">
    <text evidence="7">The sequence shown here is derived from an EMBL/GenBank/DDBJ whole genome shotgun (WGS) entry which is preliminary data.</text>
</comment>
<comment type="similarity">
    <text evidence="1">Belongs to the ATP-dependent AMP-binding enzyme family.</text>
</comment>
<evidence type="ECO:0000259" key="6">
    <source>
        <dbReference type="Pfam" id="PF13193"/>
    </source>
</evidence>
<keyword evidence="4" id="KW-0443">Lipid metabolism</keyword>